<accession>A0A7W7FQD3</accession>
<protein>
    <submittedName>
        <fullName evidence="2">ABC-2 type transport system permease protein</fullName>
    </submittedName>
</protein>
<dbReference type="AlphaFoldDB" id="A0A7W7FQD3"/>
<keyword evidence="1" id="KW-0812">Transmembrane</keyword>
<keyword evidence="3" id="KW-1185">Reference proteome</keyword>
<keyword evidence="1" id="KW-0472">Membrane</keyword>
<organism evidence="2 3">
    <name type="scientific">Crossiella cryophila</name>
    <dbReference type="NCBI Taxonomy" id="43355"/>
    <lineage>
        <taxon>Bacteria</taxon>
        <taxon>Bacillati</taxon>
        <taxon>Actinomycetota</taxon>
        <taxon>Actinomycetes</taxon>
        <taxon>Pseudonocardiales</taxon>
        <taxon>Pseudonocardiaceae</taxon>
        <taxon>Crossiella</taxon>
    </lineage>
</organism>
<dbReference type="PANTHER" id="PTHR37305:SF1">
    <property type="entry name" value="MEMBRANE PROTEIN"/>
    <property type="match status" value="1"/>
</dbReference>
<evidence type="ECO:0000256" key="1">
    <source>
        <dbReference type="SAM" id="Phobius"/>
    </source>
</evidence>
<feature type="transmembrane region" description="Helical" evidence="1">
    <location>
        <begin position="84"/>
        <end position="112"/>
    </location>
</feature>
<gene>
    <name evidence="2" type="ORF">HNR67_000165</name>
</gene>
<feature type="transmembrane region" description="Helical" evidence="1">
    <location>
        <begin position="186"/>
        <end position="208"/>
    </location>
</feature>
<evidence type="ECO:0000313" key="2">
    <source>
        <dbReference type="EMBL" id="MBB4674047.1"/>
    </source>
</evidence>
<keyword evidence="1" id="KW-1133">Transmembrane helix</keyword>
<dbReference type="GO" id="GO:0140359">
    <property type="term" value="F:ABC-type transporter activity"/>
    <property type="evidence" value="ECO:0007669"/>
    <property type="project" value="InterPro"/>
</dbReference>
<feature type="transmembrane region" description="Helical" evidence="1">
    <location>
        <begin position="268"/>
        <end position="285"/>
    </location>
</feature>
<sequence length="292" mass="29721">MTATLAEPTPAATPVAVSTGPKQASAWRLYASELRWILRRPRTIVALVLMSLVPIALGIGVTVIGGNMPGRGPGMIMAAVGNGMVLPLAALTISMTMLLPLVATMSAADALAGEASHGTLRGLLIAPVSRVRLVAVKAAGVATVIVIAVSLISLLGMLTGIIIVGGTEVVSISGTTLPIGEALGKIGLAAGWAAFQMMALAAIALAVSALTEHPLVVLAATLGGLIVVQVLGAIPGMEWLQPYLLPNGWTAVADVLRDPMPWDGLVDSTAKAACYLVIGLSLTFLRMSTKDG</sequence>
<name>A0A7W7FQD3_9PSEU</name>
<reference evidence="2 3" key="1">
    <citation type="submission" date="2020-08" db="EMBL/GenBank/DDBJ databases">
        <title>Sequencing the genomes of 1000 actinobacteria strains.</title>
        <authorList>
            <person name="Klenk H.-P."/>
        </authorList>
    </citation>
    <scope>NUCLEOTIDE SEQUENCE [LARGE SCALE GENOMIC DNA]</scope>
    <source>
        <strain evidence="2 3">DSM 44230</strain>
    </source>
</reference>
<proteinExistence type="predicted"/>
<evidence type="ECO:0000313" key="3">
    <source>
        <dbReference type="Proteomes" id="UP000533598"/>
    </source>
</evidence>
<comment type="caution">
    <text evidence="2">The sequence shown here is derived from an EMBL/GenBank/DDBJ whole genome shotgun (WGS) entry which is preliminary data.</text>
</comment>
<dbReference type="GO" id="GO:0005886">
    <property type="term" value="C:plasma membrane"/>
    <property type="evidence" value="ECO:0007669"/>
    <property type="project" value="UniProtKB-SubCell"/>
</dbReference>
<feature type="transmembrane region" description="Helical" evidence="1">
    <location>
        <begin position="44"/>
        <end position="64"/>
    </location>
</feature>
<dbReference type="EMBL" id="JACHMH010000001">
    <property type="protein sequence ID" value="MBB4674047.1"/>
    <property type="molecule type" value="Genomic_DNA"/>
</dbReference>
<dbReference type="Proteomes" id="UP000533598">
    <property type="component" value="Unassembled WGS sequence"/>
</dbReference>
<dbReference type="PANTHER" id="PTHR37305">
    <property type="entry name" value="INTEGRAL MEMBRANE PROTEIN-RELATED"/>
    <property type="match status" value="1"/>
</dbReference>
<feature type="transmembrane region" description="Helical" evidence="1">
    <location>
        <begin position="215"/>
        <end position="234"/>
    </location>
</feature>
<dbReference type="RefSeq" id="WP_185000086.1">
    <property type="nucleotide sequence ID" value="NZ_BAAAUI010000013.1"/>
</dbReference>
<feature type="transmembrane region" description="Helical" evidence="1">
    <location>
        <begin position="133"/>
        <end position="166"/>
    </location>
</feature>
<dbReference type="Pfam" id="PF12679">
    <property type="entry name" value="ABC2_membrane_2"/>
    <property type="match status" value="1"/>
</dbReference>